<proteinExistence type="predicted"/>
<sequence>MADRRRRSSCERRRPLTEAEILAGLDGSESEFLDDDSDFYPNYYPAETVNERPLSNESSDSETAVSLVSLLDSTPVASPDPLSLPSPSSSFVQDFSHRGRGTQRNVRVGRGRRRDRGRPKTTVSKERPRAETDRVRVLSRSRIVSENPSTVEMVCNHVVVGCEPATEMELEKKVITFLMLEESIEEENLLLLIKGRQQESDMFLNRRKEGADNLLMERRLFGNKHKFREYLTCNIYKMDTSNWETDPDVQAELQAMAGLASIAESKSSDTPKLRKIKKRSKTKMILKKPAVKEKIKKKPRASAIGSMEQIELLNIIKQPAFTSEEKYKVLEARDKLIRLRTKKTTDITSAKHIVGTCPDMCPERERLMREVQHQVSLYEQETGEKMMNPFLAVKQYSRSSADQEVPLPHELRPVAVLQRTMSYLLHKIVNLCDNPDTNLAEWYHFLWDRTRAIRKDITQQELCCKGSVELVEQCARFHIHCSARLVAEDPSVFDQKINTENLTKCLQTLKYMYHDLELKNESCPNEPEFRAYIILLNLNDANFMWEVQQLRPEIQKSKEVHFALSVYSALDKNNYVRFFNLVRSTSYLNACILLRYFVQVRLLALKTIVKSYSPRMPYTQFPTEQLKNILAFEGSASTVDFVEYHGLQLNENKTHIILDRKSFQMPEFSYTLDRAIQIIESKRQCSVGEVICGRRLDQIDFEGFFPHDSFDPDGFLDISQYIPDIDLTILQQKELSEKSVKIELDDKPNEIFNKTPISQVANIFALKSSSESRSSSPMDTMIDKSQDIKSDTAFLWHKSDKNSNINIFSSNKLENLSKTSSIFSMSPQIKTTIPTFPVKPAITSAISIFPSPALPGSIFAQPLPKPTERKDQTDKRFSSALFNQKPTGSVTVKNFFQPPMTKPDSNFFFTPTTIAVDFFGVPTTSSAAQSKKSGGFTFNLQTKASPSSTTVPAMFKQSQLKLISHEEQLKRQKEEAARFQKELEEKIQIENDRKRHLEEIKLAAEKQAIERRKIEDQARKLMEEEILRRKVLEEVERKKLEEEKRRLLRQKQLEAERVLREERLRIAREKALEEERLRLLVKQKELEEKRMAEMKATILSIMDELVMKVEEKMIQDKLKSISQRIKLRKALFYFRKWRNCVVTNKRKRKSIDQWPIWINSTTLEEEAQQLHMKYQDETLQYMKRYKSGLPIQIEVCRDLTVDRIDLEKLSRHILTRNFRKSPVRPTENFLKIDIFVASLSYMNTNLKWVENVLNNLFEWKDNDYKLVEDSTVLNNTIRYCIERKQCFKYESTDGFVFIADEFSEEFCDDLKSIVKNVRTHSNLPLILLLQNDDFERDFLDDLLRKNNISDYKILTGRFTPGTVVSFIEKSVLYLAENAPPSPPLQLDYLKSFLQRHLATELWKRMSSYAKWNEPYRICLTNPEIVINLYNEALLKLESIVFNDNSMEFPDFPEIFQQILSNEDQPVLPCDFKYFPNFWKNDSYRRKLNRVFSRLTLPKFETNWPPKDVKELETTISEFCVKFFRDPFKKVYKIIANILKSFDPIENFSEIKNVLWTEVIEIVILEKLEEIDFSLREPFVSVFDELFVIYNKNDLADFNTSAWFYLTNPIIQNELNTDDYNVADDTDEDILIESEDYFDLNNVDLETSLVEVSQERLDREEKLNDSKKDLREFEMMMADLEQSMSVQKQINARFNQILTEALRE</sequence>
<keyword evidence="2" id="KW-1185">Reference proteome</keyword>
<dbReference type="Proteomes" id="UP001056778">
    <property type="component" value="Chromosome 8"/>
</dbReference>
<name>A0ACB9SKR7_HOLOL</name>
<organism evidence="1 2">
    <name type="scientific">Holotrichia oblita</name>
    <name type="common">Chafer beetle</name>
    <dbReference type="NCBI Taxonomy" id="644536"/>
    <lineage>
        <taxon>Eukaryota</taxon>
        <taxon>Metazoa</taxon>
        <taxon>Ecdysozoa</taxon>
        <taxon>Arthropoda</taxon>
        <taxon>Hexapoda</taxon>
        <taxon>Insecta</taxon>
        <taxon>Pterygota</taxon>
        <taxon>Neoptera</taxon>
        <taxon>Endopterygota</taxon>
        <taxon>Coleoptera</taxon>
        <taxon>Polyphaga</taxon>
        <taxon>Scarabaeiformia</taxon>
        <taxon>Scarabaeidae</taxon>
        <taxon>Melolonthinae</taxon>
        <taxon>Holotrichia</taxon>
    </lineage>
</organism>
<dbReference type="EMBL" id="CM043022">
    <property type="protein sequence ID" value="KAI4455908.1"/>
    <property type="molecule type" value="Genomic_DNA"/>
</dbReference>
<comment type="caution">
    <text evidence="1">The sequence shown here is derived from an EMBL/GenBank/DDBJ whole genome shotgun (WGS) entry which is preliminary data.</text>
</comment>
<evidence type="ECO:0000313" key="2">
    <source>
        <dbReference type="Proteomes" id="UP001056778"/>
    </source>
</evidence>
<gene>
    <name evidence="1" type="ORF">MML48_8g00001581</name>
</gene>
<reference evidence="1" key="1">
    <citation type="submission" date="2022-04" db="EMBL/GenBank/DDBJ databases">
        <title>Chromosome-scale genome assembly of Holotrichia oblita Faldermann.</title>
        <authorList>
            <person name="Rongchong L."/>
        </authorList>
    </citation>
    <scope>NUCLEOTIDE SEQUENCE</scope>
    <source>
        <strain evidence="1">81SQS9</strain>
    </source>
</reference>
<protein>
    <submittedName>
        <fullName evidence="1">80 kDa mcm3-associated protein</fullName>
    </submittedName>
</protein>
<accession>A0ACB9SKR7</accession>
<evidence type="ECO:0000313" key="1">
    <source>
        <dbReference type="EMBL" id="KAI4455908.1"/>
    </source>
</evidence>